<sequence>NVSSNNVSLHQLNYLAIWTVNSAENIVKRFGDNNWNIYKSLYASLLSSSHM</sequence>
<comment type="caution">
    <text evidence="1">The sequence shown here is derived from an EMBL/GenBank/DDBJ whole genome shotgun (WGS) entry which is preliminary data.</text>
</comment>
<evidence type="ECO:0000313" key="1">
    <source>
        <dbReference type="EMBL" id="CAG8803993.1"/>
    </source>
</evidence>
<dbReference type="EMBL" id="CAJVQC010063860">
    <property type="protein sequence ID" value="CAG8803993.1"/>
    <property type="molecule type" value="Genomic_DNA"/>
</dbReference>
<name>A0ACA9RQM9_9GLOM</name>
<proteinExistence type="predicted"/>
<evidence type="ECO:0000313" key="2">
    <source>
        <dbReference type="Proteomes" id="UP000789920"/>
    </source>
</evidence>
<keyword evidence="2" id="KW-1185">Reference proteome</keyword>
<reference evidence="1" key="1">
    <citation type="submission" date="2021-06" db="EMBL/GenBank/DDBJ databases">
        <authorList>
            <person name="Kallberg Y."/>
            <person name="Tangrot J."/>
            <person name="Rosling A."/>
        </authorList>
    </citation>
    <scope>NUCLEOTIDE SEQUENCE</scope>
    <source>
        <strain evidence="1">MA461A</strain>
    </source>
</reference>
<accession>A0ACA9RQM9</accession>
<dbReference type="Proteomes" id="UP000789920">
    <property type="component" value="Unassembled WGS sequence"/>
</dbReference>
<feature type="non-terminal residue" evidence="1">
    <location>
        <position position="1"/>
    </location>
</feature>
<gene>
    <name evidence="1" type="ORF">RPERSI_LOCUS21632</name>
</gene>
<organism evidence="1 2">
    <name type="scientific">Racocetra persica</name>
    <dbReference type="NCBI Taxonomy" id="160502"/>
    <lineage>
        <taxon>Eukaryota</taxon>
        <taxon>Fungi</taxon>
        <taxon>Fungi incertae sedis</taxon>
        <taxon>Mucoromycota</taxon>
        <taxon>Glomeromycotina</taxon>
        <taxon>Glomeromycetes</taxon>
        <taxon>Diversisporales</taxon>
        <taxon>Gigasporaceae</taxon>
        <taxon>Racocetra</taxon>
    </lineage>
</organism>
<protein>
    <submittedName>
        <fullName evidence="1">22659_t:CDS:1</fullName>
    </submittedName>
</protein>